<dbReference type="AlphaFoldDB" id="A0A5B8A3A7"/>
<dbReference type="InterPro" id="IPR034660">
    <property type="entry name" value="DinB/YfiT-like"/>
</dbReference>
<evidence type="ECO:0000259" key="1">
    <source>
        <dbReference type="Pfam" id="PF12867"/>
    </source>
</evidence>
<sequence length="160" mass="18262">MNQPDRERLLNELQHLLEGGNAHVSFEEACADVPPSLLNQAVPELPYTLWQLAEHIRIAQWDIVEFCINPAHVSPKWPDEYWPAPDAQGDAASWAATLTQIREDRERFLTLIRDPAQDLFATLPHGTGQNLFREAVLIADHSAYHTGQIILLRRLLRNWG</sequence>
<dbReference type="Pfam" id="PF12867">
    <property type="entry name" value="DinB_2"/>
    <property type="match status" value="1"/>
</dbReference>
<protein>
    <submittedName>
        <fullName evidence="2">DinB family protein</fullName>
    </submittedName>
</protein>
<accession>A0A5B8A3A7</accession>
<dbReference type="RefSeq" id="WP_139516783.1">
    <property type="nucleotide sequence ID" value="NZ_CP040896.1"/>
</dbReference>
<dbReference type="EMBL" id="CP040896">
    <property type="protein sequence ID" value="QDA61609.1"/>
    <property type="molecule type" value="Genomic_DNA"/>
</dbReference>
<evidence type="ECO:0000313" key="2">
    <source>
        <dbReference type="EMBL" id="QDA61609.1"/>
    </source>
</evidence>
<dbReference type="SUPFAM" id="SSF109854">
    <property type="entry name" value="DinB/YfiT-like putative metalloenzymes"/>
    <property type="match status" value="1"/>
</dbReference>
<proteinExistence type="predicted"/>
<evidence type="ECO:0000313" key="3">
    <source>
        <dbReference type="Proteomes" id="UP000305398"/>
    </source>
</evidence>
<dbReference type="Proteomes" id="UP000305398">
    <property type="component" value="Chromosome"/>
</dbReference>
<dbReference type="InterPro" id="IPR024775">
    <property type="entry name" value="DinB-like"/>
</dbReference>
<dbReference type="Gene3D" id="1.20.120.450">
    <property type="entry name" value="dinb family like domain"/>
    <property type="match status" value="1"/>
</dbReference>
<organism evidence="2 3">
    <name type="scientific">Hymenobacter jejuensis</name>
    <dbReference type="NCBI Taxonomy" id="2502781"/>
    <lineage>
        <taxon>Bacteria</taxon>
        <taxon>Pseudomonadati</taxon>
        <taxon>Bacteroidota</taxon>
        <taxon>Cytophagia</taxon>
        <taxon>Cytophagales</taxon>
        <taxon>Hymenobacteraceae</taxon>
        <taxon>Hymenobacter</taxon>
    </lineage>
</organism>
<keyword evidence="3" id="KW-1185">Reference proteome</keyword>
<name>A0A5B8A3A7_9BACT</name>
<dbReference type="OrthoDB" id="9798830at2"/>
<reference evidence="2 3" key="1">
    <citation type="submission" date="2019-06" db="EMBL/GenBank/DDBJ databases">
        <authorList>
            <person name="Srinivasan S."/>
        </authorList>
    </citation>
    <scope>NUCLEOTIDE SEQUENCE [LARGE SCALE GENOMIC DNA]</scope>
    <source>
        <strain evidence="2 3">17J68-5</strain>
    </source>
</reference>
<gene>
    <name evidence="2" type="ORF">FHG12_16560</name>
</gene>
<feature type="domain" description="DinB-like" evidence="1">
    <location>
        <begin position="26"/>
        <end position="149"/>
    </location>
</feature>
<dbReference type="KEGG" id="hyj:FHG12_16560"/>